<dbReference type="FunFam" id="1.20.1070.10:FF:000493">
    <property type="entry name" value="Adhesion G protein-coupled receptor G1"/>
    <property type="match status" value="1"/>
</dbReference>
<feature type="compositionally biased region" description="Low complexity" evidence="6">
    <location>
        <begin position="640"/>
        <end position="651"/>
    </location>
</feature>
<evidence type="ECO:0000256" key="7">
    <source>
        <dbReference type="SAM" id="Phobius"/>
    </source>
</evidence>
<feature type="domain" description="G-protein coupled receptors family 2 profile 2" evidence="10">
    <location>
        <begin position="373"/>
        <end position="632"/>
    </location>
</feature>
<dbReference type="InterPro" id="IPR057244">
    <property type="entry name" value="GAIN_B"/>
</dbReference>
<evidence type="ECO:0000256" key="4">
    <source>
        <dbReference type="ARBA" id="ARBA00023136"/>
    </source>
</evidence>
<dbReference type="GO" id="GO:0007166">
    <property type="term" value="P:cell surface receptor signaling pathway"/>
    <property type="evidence" value="ECO:0007669"/>
    <property type="project" value="InterPro"/>
</dbReference>
<dbReference type="Gene3D" id="1.20.1070.10">
    <property type="entry name" value="Rhodopsin 7-helix transmembrane proteins"/>
    <property type="match status" value="1"/>
</dbReference>
<feature type="transmembrane region" description="Helical" evidence="7">
    <location>
        <begin position="489"/>
        <end position="509"/>
    </location>
</feature>
<keyword evidence="4 7" id="KW-0472">Membrane</keyword>
<evidence type="ECO:0000256" key="6">
    <source>
        <dbReference type="SAM" id="MobiDB-lite"/>
    </source>
</evidence>
<dbReference type="AlphaFoldDB" id="A0AAV1EIM5"/>
<evidence type="ECO:0000256" key="3">
    <source>
        <dbReference type="ARBA" id="ARBA00022989"/>
    </source>
</evidence>
<protein>
    <submittedName>
        <fullName evidence="11">Adhesion G-protein coupled receptor G5-like</fullName>
    </submittedName>
</protein>
<evidence type="ECO:0000256" key="8">
    <source>
        <dbReference type="SAM" id="SignalP"/>
    </source>
</evidence>
<keyword evidence="8" id="KW-0732">Signal</keyword>
<keyword evidence="12" id="KW-1185">Reference proteome</keyword>
<evidence type="ECO:0000256" key="5">
    <source>
        <dbReference type="ARBA" id="ARBA00023157"/>
    </source>
</evidence>
<feature type="transmembrane region" description="Helical" evidence="7">
    <location>
        <begin position="408"/>
        <end position="431"/>
    </location>
</feature>
<evidence type="ECO:0000259" key="10">
    <source>
        <dbReference type="PROSITE" id="PS50261"/>
    </source>
</evidence>
<organism evidence="11 12">
    <name type="scientific">Xyrichtys novacula</name>
    <name type="common">Pearly razorfish</name>
    <name type="synonym">Hemipteronotus novacula</name>
    <dbReference type="NCBI Taxonomy" id="13765"/>
    <lineage>
        <taxon>Eukaryota</taxon>
        <taxon>Metazoa</taxon>
        <taxon>Chordata</taxon>
        <taxon>Craniata</taxon>
        <taxon>Vertebrata</taxon>
        <taxon>Euteleostomi</taxon>
        <taxon>Actinopterygii</taxon>
        <taxon>Neopterygii</taxon>
        <taxon>Teleostei</taxon>
        <taxon>Neoteleostei</taxon>
        <taxon>Acanthomorphata</taxon>
        <taxon>Eupercaria</taxon>
        <taxon>Labriformes</taxon>
        <taxon>Labridae</taxon>
        <taxon>Xyrichtys</taxon>
    </lineage>
</organism>
<dbReference type="InterPro" id="IPR017981">
    <property type="entry name" value="GPCR_2-like_7TM"/>
</dbReference>
<dbReference type="GO" id="GO:0007189">
    <property type="term" value="P:adenylate cyclase-activating G protein-coupled receptor signaling pathway"/>
    <property type="evidence" value="ECO:0007669"/>
    <property type="project" value="TreeGrafter"/>
</dbReference>
<comment type="subcellular location">
    <subcellularLocation>
        <location evidence="1">Membrane</location>
        <topology evidence="1">Multi-pass membrane protein</topology>
    </subcellularLocation>
</comment>
<keyword evidence="2 7" id="KW-0812">Transmembrane</keyword>
<feature type="domain" description="GAIN-B" evidence="9">
    <location>
        <begin position="225"/>
        <end position="365"/>
    </location>
</feature>
<evidence type="ECO:0000256" key="2">
    <source>
        <dbReference type="ARBA" id="ARBA00022692"/>
    </source>
</evidence>
<feature type="transmembrane region" description="Helical" evidence="7">
    <location>
        <begin position="543"/>
        <end position="565"/>
    </location>
</feature>
<feature type="chain" id="PRO_5043920171" evidence="8">
    <location>
        <begin position="25"/>
        <end position="662"/>
    </location>
</feature>
<dbReference type="Pfam" id="PF01825">
    <property type="entry name" value="GPS"/>
    <property type="match status" value="1"/>
</dbReference>
<dbReference type="GO" id="GO:0005886">
    <property type="term" value="C:plasma membrane"/>
    <property type="evidence" value="ECO:0007669"/>
    <property type="project" value="TreeGrafter"/>
</dbReference>
<dbReference type="InterPro" id="IPR000203">
    <property type="entry name" value="GPS"/>
</dbReference>
<dbReference type="Pfam" id="PF00002">
    <property type="entry name" value="7tm_2"/>
    <property type="match status" value="1"/>
</dbReference>
<keyword evidence="5" id="KW-1015">Disulfide bond</keyword>
<dbReference type="InterPro" id="IPR000832">
    <property type="entry name" value="GPCR_2_secretin-like"/>
</dbReference>
<dbReference type="PROSITE" id="PS50221">
    <property type="entry name" value="GAIN_B"/>
    <property type="match status" value="1"/>
</dbReference>
<feature type="transmembrane region" description="Helical" evidence="7">
    <location>
        <begin position="451"/>
        <end position="482"/>
    </location>
</feature>
<accession>A0AAV1EIM5</accession>
<dbReference type="Proteomes" id="UP001178508">
    <property type="component" value="Chromosome 1"/>
</dbReference>
<feature type="transmembrane region" description="Helical" evidence="7">
    <location>
        <begin position="370"/>
        <end position="396"/>
    </location>
</feature>
<evidence type="ECO:0000313" key="12">
    <source>
        <dbReference type="Proteomes" id="UP001178508"/>
    </source>
</evidence>
<proteinExistence type="predicted"/>
<feature type="transmembrane region" description="Helical" evidence="7">
    <location>
        <begin position="608"/>
        <end position="629"/>
    </location>
</feature>
<dbReference type="SMART" id="SM00303">
    <property type="entry name" value="GPS"/>
    <property type="match status" value="1"/>
</dbReference>
<dbReference type="PANTHER" id="PTHR12011:SF435">
    <property type="entry name" value="ADHESION G PROTEIN-COUPLED RECEPTOR G1-RELATED"/>
    <property type="match status" value="1"/>
</dbReference>
<evidence type="ECO:0000259" key="9">
    <source>
        <dbReference type="PROSITE" id="PS50221"/>
    </source>
</evidence>
<sequence length="662" mass="73701">MEPRLTENLMVAFVLITLYSAGSAVTYEDWNFCGTWQHGSGPLKLNLNLSTGCDRIVISADRNSMSIDGRITSVCSQVKELPLSENVSKLESHFCLYWEPLQDHLRLQFRGKYISLCPPDRLPDHTCCSHLSNGFKAPEAPFGIINGGVMGDVISRKIHTDYKFNGTPIACKLSQAELNQGSQNDIKPAKVDTTEDTSKGNTTEVQMEKVVKDGGRTVEVEMGDRFRGINITSNTKGISAEITTTVQIPSALKNATQSTNKVVCTFHEDKSMFQDQEGELLNVVEITVGNDTIENLSEPIKIGFHHNLIPKKHSRKCVSWDTKKDESVNWVMDGCETRENGTNYTECLCNHLTYFAVLVQLRPGLPVRHLLALTAISSLGSAVSVVSCIALIIFLCRKCKRSKEQSMPIHLGLAGSLLLLYLLFFLTGILANVTKREGLAGPDVRNDVCTWVGAGLHYALLCSLSWMGIETFHTFWLVFMVFSPSPKPYVWNIFGFALPALLVGILAAVGDIYGLREVPGDDESGPYLMCWMTLGPKAILAHYFTNMTILVILVVSGLVMLFLVYRQIRSRDEWRQNRVAFLSIWGLSCLFGTAWVLTFLDFDPISDFVLFLFCIINSFQGFLLMLRFFMLDWIRKQAGGSASGSTSSGSTRQHMLQAQEKS</sequence>
<gene>
    <name evidence="11" type="ORF">XNOV1_A010790</name>
</gene>
<dbReference type="Gene3D" id="2.60.220.50">
    <property type="match status" value="1"/>
</dbReference>
<dbReference type="InterPro" id="IPR046338">
    <property type="entry name" value="GAIN_dom_sf"/>
</dbReference>
<evidence type="ECO:0000256" key="1">
    <source>
        <dbReference type="ARBA" id="ARBA00004141"/>
    </source>
</evidence>
<feature type="transmembrane region" description="Helical" evidence="7">
    <location>
        <begin position="577"/>
        <end position="596"/>
    </location>
</feature>
<feature type="signal peptide" evidence="8">
    <location>
        <begin position="1"/>
        <end position="24"/>
    </location>
</feature>
<dbReference type="EMBL" id="OY660864">
    <property type="protein sequence ID" value="CAJ1048466.1"/>
    <property type="molecule type" value="Genomic_DNA"/>
</dbReference>
<evidence type="ECO:0000313" key="11">
    <source>
        <dbReference type="EMBL" id="CAJ1048466.1"/>
    </source>
</evidence>
<reference evidence="11" key="1">
    <citation type="submission" date="2023-08" db="EMBL/GenBank/DDBJ databases">
        <authorList>
            <person name="Alioto T."/>
            <person name="Alioto T."/>
            <person name="Gomez Garrido J."/>
        </authorList>
    </citation>
    <scope>NUCLEOTIDE SEQUENCE</scope>
</reference>
<keyword evidence="11" id="KW-0675">Receptor</keyword>
<name>A0AAV1EIM5_XYRNO</name>
<dbReference type="PROSITE" id="PS50261">
    <property type="entry name" value="G_PROTEIN_RECEP_F2_4"/>
    <property type="match status" value="1"/>
</dbReference>
<feature type="region of interest" description="Disordered" evidence="6">
    <location>
        <begin position="640"/>
        <end position="662"/>
    </location>
</feature>
<keyword evidence="3 7" id="KW-1133">Transmembrane helix</keyword>
<dbReference type="GO" id="GO:0004930">
    <property type="term" value="F:G protein-coupled receptor activity"/>
    <property type="evidence" value="ECO:0007669"/>
    <property type="project" value="InterPro"/>
</dbReference>
<dbReference type="PANTHER" id="PTHR12011">
    <property type="entry name" value="ADHESION G-PROTEIN COUPLED RECEPTOR"/>
    <property type="match status" value="1"/>
</dbReference>